<dbReference type="GeneID" id="19334006"/>
<dbReference type="eggNOG" id="ENOG502T5QB">
    <property type="taxonomic scope" value="Eukaryota"/>
</dbReference>
<sequence>MQRPAKGFGHFDTRGSKRWRCALATAKAGMAHIGSLRNLRLQLLGPHSDFTASILSPLSNAGKMFTKLLTLAFAATSLATALPQSGDPVDYGPISGPYLPNGTGPGQCTSDYRLRGAKQIIFAYNLVEPGERLPYLHVTRITYLPSNPNGGPAIPVAIDRTTTYDFALGTRQLFSRVTGLYTDYNNGTTIIHTNVTLGVLHSVAIPVTFYADVYLFYDLADCLMQKIQAFATIPTQVGGVEISPPILPQIFRRRVGGGGGGGFLRRRFNGILVQLILDLCYIECRICTTTSRPLRRILPVPICAVELPENFENDDLKDMVAKLTSTALISSNWKRHGYELHAGVSVLFPEDLQLFCMDTGCVSGIDISRTNVPLATACYLDEALSHPKTFGCRVTASYRLCVSAALSRFMRLYSLLSLGPHHLTLEVNRNAFHVQETNTTDLRTSRKSNQKQQILDIMSGQGFDNTSNYNFDQVDPDLLEAANALDEHGIPWNLDYCLFCNEPRLGPHAADCPLQQQHPAQIPNHAYIGVQSYGDTQGMIATPTPVRTGDMPAEEVRDAYAPPTQSEENLMQPLGPVRLNPYSFGQQPPSLAAPMFTSPLQYASTPQPLPTTPVPPDQIAYTGYFKSFAEAQSALQPQQTDPILSLNIPNDDWQQIKTPNIFHTYASRLLSAIQQIPTSAPKLLTSDFARQYYFDHQSNTLTSILNALKSNPIVAEARILVCLQEVLDIHEFGLPASVLNRTSYKQGYKIEGGMLCSERLERVIYGALNDKYIAHDILSGLNVKDYVRSPNRFLQRKQENCRVNSKKALDKKTLDLSMGRQDERKGKGKVEIRKKNSVATKGRGERRTELLGEQIPLPDFATVFTPNEDVATPDTMVAATPNSNADIDFAGQGDLVLGKKLGGLKFAVRHGQGLHWDGTGDLDTSRTYMSLSANYNEPRRKRIMTGNLTVSKLTSMPKTIMSLTLCTINPSP</sequence>
<reference evidence="1 2" key="1">
    <citation type="journal article" date="2012" name="PLoS Pathog.">
        <title>Diverse lifestyles and strategies of plant pathogenesis encoded in the genomes of eighteen Dothideomycetes fungi.</title>
        <authorList>
            <person name="Ohm R.A."/>
            <person name="Feau N."/>
            <person name="Henrissat B."/>
            <person name="Schoch C.L."/>
            <person name="Horwitz B.A."/>
            <person name="Barry K.W."/>
            <person name="Condon B.J."/>
            <person name="Copeland A.C."/>
            <person name="Dhillon B."/>
            <person name="Glaser F."/>
            <person name="Hesse C.N."/>
            <person name="Kosti I."/>
            <person name="LaButti K."/>
            <person name="Lindquist E.A."/>
            <person name="Lucas S."/>
            <person name="Salamov A.A."/>
            <person name="Bradshaw R.E."/>
            <person name="Ciuffetti L."/>
            <person name="Hamelin R.C."/>
            <person name="Kema G.H.J."/>
            <person name="Lawrence C."/>
            <person name="Scott J.A."/>
            <person name="Spatafora J.W."/>
            <person name="Turgeon B.G."/>
            <person name="de Wit P.J.G.M."/>
            <person name="Zhong S."/>
            <person name="Goodwin S.B."/>
            <person name="Grigoriev I.V."/>
        </authorList>
    </citation>
    <scope>NUCLEOTIDE SEQUENCE [LARGE SCALE GENOMIC DNA]</scope>
    <source>
        <strain evidence="1 2">CIRAD86</strain>
    </source>
</reference>
<keyword evidence="2" id="KW-1185">Reference proteome</keyword>
<gene>
    <name evidence="1" type="ORF">MYCFIDRAFT_178849</name>
</gene>
<dbReference type="Proteomes" id="UP000016932">
    <property type="component" value="Unassembled WGS sequence"/>
</dbReference>
<organism evidence="1 2">
    <name type="scientific">Pseudocercospora fijiensis (strain CIRAD86)</name>
    <name type="common">Black leaf streak disease fungus</name>
    <name type="synonym">Mycosphaerella fijiensis</name>
    <dbReference type="NCBI Taxonomy" id="383855"/>
    <lineage>
        <taxon>Eukaryota</taxon>
        <taxon>Fungi</taxon>
        <taxon>Dikarya</taxon>
        <taxon>Ascomycota</taxon>
        <taxon>Pezizomycotina</taxon>
        <taxon>Dothideomycetes</taxon>
        <taxon>Dothideomycetidae</taxon>
        <taxon>Mycosphaerellales</taxon>
        <taxon>Mycosphaerellaceae</taxon>
        <taxon>Pseudocercospora</taxon>
    </lineage>
</organism>
<dbReference type="HOGENOM" id="CLU_305250_0_0_1"/>
<dbReference type="EMBL" id="KB446563">
    <property type="protein sequence ID" value="EME78741.1"/>
    <property type="molecule type" value="Genomic_DNA"/>
</dbReference>
<accession>M3A2V3</accession>
<protein>
    <submittedName>
        <fullName evidence="1">Uncharacterized protein</fullName>
    </submittedName>
</protein>
<evidence type="ECO:0000313" key="1">
    <source>
        <dbReference type="EMBL" id="EME78741.1"/>
    </source>
</evidence>
<name>M3A2V3_PSEFD</name>
<proteinExistence type="predicted"/>
<dbReference type="OrthoDB" id="3548295at2759"/>
<dbReference type="AlphaFoldDB" id="M3A2V3"/>
<dbReference type="KEGG" id="pfj:MYCFIDRAFT_178849"/>
<evidence type="ECO:0000313" key="2">
    <source>
        <dbReference type="Proteomes" id="UP000016932"/>
    </source>
</evidence>
<dbReference type="RefSeq" id="XP_007931032.1">
    <property type="nucleotide sequence ID" value="XM_007932841.1"/>
</dbReference>
<dbReference type="VEuPathDB" id="FungiDB:MYCFIDRAFT_178849"/>